<sequence length="79" mass="9432">KFTVLLTEHLLNCDTENTPVETDWYIYTTGRFKHVFLAHAKEMWYYAKELDRELFSTSTIDPRILEIFNQFRALKRAGS</sequence>
<dbReference type="GO" id="GO:0005634">
    <property type="term" value="C:nucleus"/>
    <property type="evidence" value="ECO:0007669"/>
    <property type="project" value="TreeGrafter"/>
</dbReference>
<organism evidence="1 2">
    <name type="scientific">Acrobeloides nanus</name>
    <dbReference type="NCBI Taxonomy" id="290746"/>
    <lineage>
        <taxon>Eukaryota</taxon>
        <taxon>Metazoa</taxon>
        <taxon>Ecdysozoa</taxon>
        <taxon>Nematoda</taxon>
        <taxon>Chromadorea</taxon>
        <taxon>Rhabditida</taxon>
        <taxon>Tylenchina</taxon>
        <taxon>Cephalobomorpha</taxon>
        <taxon>Cephaloboidea</taxon>
        <taxon>Cephalobidae</taxon>
        <taxon>Acrobeloides</taxon>
    </lineage>
</organism>
<dbReference type="WBParaSite" id="ACRNAN_scaffold20737.g27540.t1">
    <property type="protein sequence ID" value="ACRNAN_scaffold20737.g27540.t1"/>
    <property type="gene ID" value="ACRNAN_scaffold20737.g27540"/>
</dbReference>
<dbReference type="PANTHER" id="PTHR12412">
    <property type="entry name" value="CAP BINDING PROTEIN"/>
    <property type="match status" value="1"/>
</dbReference>
<dbReference type="SUPFAM" id="SSF48371">
    <property type="entry name" value="ARM repeat"/>
    <property type="match status" value="1"/>
</dbReference>
<name>A0A914DAF4_9BILA</name>
<evidence type="ECO:0000313" key="1">
    <source>
        <dbReference type="Proteomes" id="UP000887540"/>
    </source>
</evidence>
<dbReference type="GO" id="GO:0000184">
    <property type="term" value="P:nuclear-transcribed mRNA catabolic process, nonsense-mediated decay"/>
    <property type="evidence" value="ECO:0007669"/>
    <property type="project" value="TreeGrafter"/>
</dbReference>
<reference evidence="2" key="1">
    <citation type="submission" date="2022-11" db="UniProtKB">
        <authorList>
            <consortium name="WormBaseParasite"/>
        </authorList>
    </citation>
    <scope>IDENTIFICATION</scope>
</reference>
<evidence type="ECO:0000313" key="2">
    <source>
        <dbReference type="WBParaSite" id="ACRNAN_scaffold20737.g27540.t1"/>
    </source>
</evidence>
<dbReference type="InterPro" id="IPR027159">
    <property type="entry name" value="CBP80"/>
</dbReference>
<accession>A0A914DAF4</accession>
<protein>
    <submittedName>
        <fullName evidence="2">Uncharacterized protein</fullName>
    </submittedName>
</protein>
<dbReference type="InterPro" id="IPR016024">
    <property type="entry name" value="ARM-type_fold"/>
</dbReference>
<dbReference type="AlphaFoldDB" id="A0A914DAF4"/>
<dbReference type="GO" id="GO:0005846">
    <property type="term" value="C:nuclear cap binding complex"/>
    <property type="evidence" value="ECO:0007669"/>
    <property type="project" value="InterPro"/>
</dbReference>
<dbReference type="GO" id="GO:0006406">
    <property type="term" value="P:mRNA export from nucleus"/>
    <property type="evidence" value="ECO:0007669"/>
    <property type="project" value="InterPro"/>
</dbReference>
<dbReference type="PANTHER" id="PTHR12412:SF2">
    <property type="entry name" value="NUCLEAR CAP-BINDING PROTEIN SUBUNIT 1"/>
    <property type="match status" value="1"/>
</dbReference>
<dbReference type="Gene3D" id="1.25.40.180">
    <property type="match status" value="1"/>
</dbReference>
<dbReference type="GO" id="GO:0000339">
    <property type="term" value="F:RNA cap binding"/>
    <property type="evidence" value="ECO:0007669"/>
    <property type="project" value="InterPro"/>
</dbReference>
<dbReference type="Proteomes" id="UP000887540">
    <property type="component" value="Unplaced"/>
</dbReference>
<proteinExistence type="predicted"/>
<keyword evidence="1" id="KW-1185">Reference proteome</keyword>
<dbReference type="GO" id="GO:0003729">
    <property type="term" value="F:mRNA binding"/>
    <property type="evidence" value="ECO:0007669"/>
    <property type="project" value="TreeGrafter"/>
</dbReference>